<feature type="domain" description="Response regulatory" evidence="4">
    <location>
        <begin position="3"/>
        <end position="114"/>
    </location>
</feature>
<organism evidence="5 6">
    <name type="scientific">Clostridium tanneri</name>
    <dbReference type="NCBI Taxonomy" id="3037988"/>
    <lineage>
        <taxon>Bacteria</taxon>
        <taxon>Bacillati</taxon>
        <taxon>Bacillota</taxon>
        <taxon>Clostridia</taxon>
        <taxon>Eubacteriales</taxon>
        <taxon>Clostridiaceae</taxon>
        <taxon>Clostridium</taxon>
    </lineage>
</organism>
<dbReference type="InterPro" id="IPR011006">
    <property type="entry name" value="CheY-like_superfamily"/>
</dbReference>
<dbReference type="EMBL" id="JARUJP010000002">
    <property type="protein sequence ID" value="MDW8799995.1"/>
    <property type="molecule type" value="Genomic_DNA"/>
</dbReference>
<dbReference type="Gene3D" id="3.40.50.2300">
    <property type="match status" value="1"/>
</dbReference>
<dbReference type="CDD" id="cd00156">
    <property type="entry name" value="REC"/>
    <property type="match status" value="1"/>
</dbReference>
<dbReference type="Pfam" id="PF00072">
    <property type="entry name" value="Response_reg"/>
    <property type="match status" value="1"/>
</dbReference>
<dbReference type="SUPFAM" id="SSF52172">
    <property type="entry name" value="CheY-like"/>
    <property type="match status" value="1"/>
</dbReference>
<evidence type="ECO:0000256" key="1">
    <source>
        <dbReference type="ARBA" id="ARBA00018672"/>
    </source>
</evidence>
<evidence type="ECO:0000256" key="3">
    <source>
        <dbReference type="PROSITE-ProRule" id="PRU00169"/>
    </source>
</evidence>
<comment type="function">
    <text evidence="2">May play the central regulatory role in sporulation. It may be an element of the effector pathway responsible for the activation of sporulation genes in response to nutritional stress. Spo0A may act in concert with spo0H (a sigma factor) to control the expression of some genes that are critical to the sporulation process.</text>
</comment>
<proteinExistence type="predicted"/>
<accession>A0ABU4JPD5</accession>
<evidence type="ECO:0000256" key="2">
    <source>
        <dbReference type="ARBA" id="ARBA00024867"/>
    </source>
</evidence>
<evidence type="ECO:0000259" key="4">
    <source>
        <dbReference type="PROSITE" id="PS50110"/>
    </source>
</evidence>
<gene>
    <name evidence="5" type="ORF">P8V03_02365</name>
</gene>
<sequence length="191" mass="22253">MKRVLVVNDCRFESMIMKDFLSDIGYNVQVTNEYDTFIQIKVFQPDIIIVNLIMKDNRGDRLINNIKNNYPGILCLLSSCDSIKLQDFIQSKVDEVIHTPVTRSKLSEILDEALDKFYSRHDEYKNIEKDFKGLTRENLKENKNEKTALVLNEETNVKLPNKFLFCPYCGGKFTEEVANFLFCPFCGQKLK</sequence>
<protein>
    <recommendedName>
        <fullName evidence="1">Stage 0 sporulation protein A homolog</fullName>
    </recommendedName>
</protein>
<dbReference type="RefSeq" id="WP_318796648.1">
    <property type="nucleotide sequence ID" value="NZ_JARUJP010000002.1"/>
</dbReference>
<name>A0ABU4JPD5_9CLOT</name>
<reference evidence="5 6" key="1">
    <citation type="submission" date="2023-04" db="EMBL/GenBank/DDBJ databases">
        <title>Clostridium tannerae sp. nov., isolated from the fecal material of an alpaca.</title>
        <authorList>
            <person name="Miller S."/>
            <person name="Hendry M."/>
            <person name="King J."/>
            <person name="Sankaranarayanan K."/>
            <person name="Lawson P.A."/>
        </authorList>
    </citation>
    <scope>NUCLEOTIDE SEQUENCE [LARGE SCALE GENOMIC DNA]</scope>
    <source>
        <strain evidence="5 6">A1-XYC3</strain>
    </source>
</reference>
<dbReference type="Proteomes" id="UP001281656">
    <property type="component" value="Unassembled WGS sequence"/>
</dbReference>
<comment type="caution">
    <text evidence="3">Lacks conserved residue(s) required for the propagation of feature annotation.</text>
</comment>
<keyword evidence="6" id="KW-1185">Reference proteome</keyword>
<evidence type="ECO:0000313" key="5">
    <source>
        <dbReference type="EMBL" id="MDW8799995.1"/>
    </source>
</evidence>
<comment type="caution">
    <text evidence="5">The sequence shown here is derived from an EMBL/GenBank/DDBJ whole genome shotgun (WGS) entry which is preliminary data.</text>
</comment>
<dbReference type="InterPro" id="IPR001789">
    <property type="entry name" value="Sig_transdc_resp-reg_receiver"/>
</dbReference>
<dbReference type="PROSITE" id="PS50110">
    <property type="entry name" value="RESPONSE_REGULATORY"/>
    <property type="match status" value="1"/>
</dbReference>
<evidence type="ECO:0000313" key="6">
    <source>
        <dbReference type="Proteomes" id="UP001281656"/>
    </source>
</evidence>